<evidence type="ECO:0000256" key="6">
    <source>
        <dbReference type="ARBA" id="ARBA00022840"/>
    </source>
</evidence>
<feature type="transmembrane region" description="Helical" evidence="10">
    <location>
        <begin position="294"/>
        <end position="320"/>
    </location>
</feature>
<dbReference type="SMART" id="SM00831">
    <property type="entry name" value="Cation_ATPase_N"/>
    <property type="match status" value="1"/>
</dbReference>
<dbReference type="InterPro" id="IPR001757">
    <property type="entry name" value="P_typ_ATPase"/>
</dbReference>
<dbReference type="Pfam" id="PF13246">
    <property type="entry name" value="Cation_ATPase"/>
    <property type="match status" value="1"/>
</dbReference>
<evidence type="ECO:0000256" key="8">
    <source>
        <dbReference type="ARBA" id="ARBA00022989"/>
    </source>
</evidence>
<evidence type="ECO:0000256" key="9">
    <source>
        <dbReference type="ARBA" id="ARBA00023136"/>
    </source>
</evidence>
<dbReference type="InterPro" id="IPR059000">
    <property type="entry name" value="ATPase_P-type_domA"/>
</dbReference>
<keyword evidence="9 10" id="KW-0472">Membrane</keyword>
<feature type="transmembrane region" description="Helical" evidence="10">
    <location>
        <begin position="813"/>
        <end position="830"/>
    </location>
</feature>
<organism evidence="12 13">
    <name type="scientific">Rhodohalobacter sulfatireducens</name>
    <dbReference type="NCBI Taxonomy" id="2911366"/>
    <lineage>
        <taxon>Bacteria</taxon>
        <taxon>Pseudomonadati</taxon>
        <taxon>Balneolota</taxon>
        <taxon>Balneolia</taxon>
        <taxon>Balneolales</taxon>
        <taxon>Balneolaceae</taxon>
        <taxon>Rhodohalobacter</taxon>
    </lineage>
</organism>
<dbReference type="Proteomes" id="UP001165366">
    <property type="component" value="Unassembled WGS sequence"/>
</dbReference>
<evidence type="ECO:0000259" key="11">
    <source>
        <dbReference type="SMART" id="SM00831"/>
    </source>
</evidence>
<feature type="transmembrane region" description="Helical" evidence="10">
    <location>
        <begin position="734"/>
        <end position="759"/>
    </location>
</feature>
<dbReference type="InterPro" id="IPR018303">
    <property type="entry name" value="ATPase_P-typ_P_site"/>
</dbReference>
<evidence type="ECO:0000313" key="12">
    <source>
        <dbReference type="EMBL" id="MCG2587319.1"/>
    </source>
</evidence>
<keyword evidence="4 10" id="KW-0812">Transmembrane</keyword>
<dbReference type="PANTHER" id="PTHR43294">
    <property type="entry name" value="SODIUM/POTASSIUM-TRANSPORTING ATPASE SUBUNIT ALPHA"/>
    <property type="match status" value="1"/>
</dbReference>
<evidence type="ECO:0000256" key="10">
    <source>
        <dbReference type="SAM" id="Phobius"/>
    </source>
</evidence>
<reference evidence="12" key="1">
    <citation type="submission" date="2022-01" db="EMBL/GenBank/DDBJ databases">
        <authorList>
            <person name="Wang Y."/>
        </authorList>
    </citation>
    <scope>NUCLEOTIDE SEQUENCE</scope>
    <source>
        <strain evidence="12">WB101</strain>
    </source>
</reference>
<dbReference type="Gene3D" id="3.40.50.1000">
    <property type="entry name" value="HAD superfamily/HAD-like"/>
    <property type="match status" value="1"/>
</dbReference>
<name>A0ABS9K8Y8_9BACT</name>
<accession>A0ABS9K8Y8</accession>
<dbReference type="Gene3D" id="1.20.1110.10">
    <property type="entry name" value="Calcium-transporting ATPase, transmembrane domain"/>
    <property type="match status" value="1"/>
</dbReference>
<dbReference type="RefSeq" id="WP_237852159.1">
    <property type="nucleotide sequence ID" value="NZ_JAKLWS010000001.1"/>
</dbReference>
<evidence type="ECO:0000256" key="4">
    <source>
        <dbReference type="ARBA" id="ARBA00022692"/>
    </source>
</evidence>
<dbReference type="SFLD" id="SFLDG00002">
    <property type="entry name" value="C1.7:_P-type_atpase_like"/>
    <property type="match status" value="1"/>
</dbReference>
<dbReference type="Pfam" id="PF00690">
    <property type="entry name" value="Cation_ATPase_N"/>
    <property type="match status" value="1"/>
</dbReference>
<reference evidence="12" key="2">
    <citation type="submission" date="2024-05" db="EMBL/GenBank/DDBJ databases">
        <title>Rhodohalobacter halophilus gen. nov., sp. nov., a moderately halophilic member of the family Balneolaceae.</title>
        <authorList>
            <person name="Xia J."/>
        </authorList>
    </citation>
    <scope>NUCLEOTIDE SEQUENCE</scope>
    <source>
        <strain evidence="12">WB101</strain>
    </source>
</reference>
<dbReference type="InterPro" id="IPR004014">
    <property type="entry name" value="ATPase_P-typ_cation-transptr_N"/>
</dbReference>
<comment type="caution">
    <text evidence="12">The sequence shown here is derived from an EMBL/GenBank/DDBJ whole genome shotgun (WGS) entry which is preliminary data.</text>
</comment>
<evidence type="ECO:0000256" key="1">
    <source>
        <dbReference type="ARBA" id="ARBA00004651"/>
    </source>
</evidence>
<dbReference type="SUPFAM" id="SSF81660">
    <property type="entry name" value="Metal cation-transporting ATPase, ATP-binding domain N"/>
    <property type="match status" value="1"/>
</dbReference>
<dbReference type="PRINTS" id="PR00120">
    <property type="entry name" value="HATPASE"/>
</dbReference>
<feature type="transmembrane region" description="Helical" evidence="10">
    <location>
        <begin position="780"/>
        <end position="801"/>
    </location>
</feature>
<feature type="transmembrane region" description="Helical" evidence="10">
    <location>
        <begin position="707"/>
        <end position="728"/>
    </location>
</feature>
<evidence type="ECO:0000256" key="7">
    <source>
        <dbReference type="ARBA" id="ARBA00022967"/>
    </source>
</evidence>
<keyword evidence="8 10" id="KW-1133">Transmembrane helix</keyword>
<dbReference type="InterPro" id="IPR023298">
    <property type="entry name" value="ATPase_P-typ_TM_dom_sf"/>
</dbReference>
<sequence>MEGILGNNPVLLENQKMGNETTGSVNHQPWSISFEEALQNLDSNQQGGLTSQEVTKRLSKFGKNKLREYKKKSIFEIIADQFKSLIILLLVVAAVSSFLFGEYLDGWAILVVVLISAMIGFITELRAVRSMEALYKLGHVQTRVLRNGKVSLADAETLVPGDIVLLEGGDVVTADLRILESSRLQADESVLTGESLPVSKEIEPLSSETVLAERNNMLYKGTAITRGSGKAVVVSTGMETELGAISELVQGADDEKTPLEERLNKLGNKLIWVTLGIASVITITGIYTGREIIFMIQTGVALAVATIPEGLPVVATIALANGVKTMAGKNALITRLSSVETLGSTQVIFTDKTGTLTENRMTAQSYLLPSGEVSVSGNQDQDKKGLSDNPILKDVLETGILCNNATLTDLENVKGSGDPLEIALLAAAENFGISVESVRNEYPEEREEAFDAEAKMMATWNSIGEGTYRVHVKGAPDAVLRSCNSVYANGSTKPMAETEREEWIEKNNQLAAQGLRMIAFAQKDVSSTDGNPYETLAFTGLVGLLDPPRSDVKQAIENCKRAGINVVMVTGDQEHTARYIANEIGIESDPNANVVHGRDLAKMDIKKLSNEGKRSLLETTVFARISPAQKLSLIDLFQANNRTVAMTGDGVNDAPALKSADIGIAMGRRGSQVAREAADMILTDDAFSSIVTAIEQGRIIFTNIRKFVYYLMSCNVSEVTVIALSFVVGSPLPILPLQILFLNLVTDVFPALALGLGEGEKQIMREPPRKRQEPILTNQLWFGIAGYGALISMAVMATLFVGMKVMNLPVAEAVTLSFLTLAFAQLWHVFNMRGDRSSIVDNTIINNRFVWGAIVLSAGLILAAVYIPSLANVLSIHPPAFNGWAVVLIFSLVPIVAGELIRLVFNNHHQAGITPTLKQSEA</sequence>
<comment type="subcellular location">
    <subcellularLocation>
        <location evidence="1">Cell membrane</location>
        <topology evidence="1">Multi-pass membrane protein</topology>
    </subcellularLocation>
</comment>
<dbReference type="SUPFAM" id="SSF81653">
    <property type="entry name" value="Calcium ATPase, transduction domain A"/>
    <property type="match status" value="1"/>
</dbReference>
<dbReference type="InterPro" id="IPR050510">
    <property type="entry name" value="Cation_transp_ATPase_P-type"/>
</dbReference>
<dbReference type="InterPro" id="IPR008250">
    <property type="entry name" value="ATPase_P-typ_transduc_dom_A_sf"/>
</dbReference>
<evidence type="ECO:0000256" key="3">
    <source>
        <dbReference type="ARBA" id="ARBA00022475"/>
    </source>
</evidence>
<proteinExistence type="inferred from homology"/>
<feature type="transmembrane region" description="Helical" evidence="10">
    <location>
        <begin position="270"/>
        <end position="288"/>
    </location>
</feature>
<dbReference type="PANTHER" id="PTHR43294:SF21">
    <property type="entry name" value="CATION TRANSPORTING ATPASE"/>
    <property type="match status" value="1"/>
</dbReference>
<feature type="domain" description="Cation-transporting P-type ATPase N-terminal" evidence="11">
    <location>
        <begin position="28"/>
        <end position="102"/>
    </location>
</feature>
<dbReference type="Pfam" id="PF00689">
    <property type="entry name" value="Cation_ATPase_C"/>
    <property type="match status" value="1"/>
</dbReference>
<dbReference type="PRINTS" id="PR00119">
    <property type="entry name" value="CATATPASE"/>
</dbReference>
<evidence type="ECO:0000256" key="2">
    <source>
        <dbReference type="ARBA" id="ARBA00005675"/>
    </source>
</evidence>
<feature type="transmembrane region" description="Helical" evidence="10">
    <location>
        <begin position="883"/>
        <end position="905"/>
    </location>
</feature>
<keyword evidence="6" id="KW-0067">ATP-binding</keyword>
<keyword evidence="3" id="KW-1003">Cell membrane</keyword>
<dbReference type="Gene3D" id="3.40.1110.10">
    <property type="entry name" value="Calcium-transporting ATPase, cytoplasmic domain N"/>
    <property type="match status" value="1"/>
</dbReference>
<evidence type="ECO:0000313" key="13">
    <source>
        <dbReference type="Proteomes" id="UP001165366"/>
    </source>
</evidence>
<dbReference type="InterPro" id="IPR036412">
    <property type="entry name" value="HAD-like_sf"/>
</dbReference>
<dbReference type="Pfam" id="PF08282">
    <property type="entry name" value="Hydrolase_3"/>
    <property type="match status" value="1"/>
</dbReference>
<comment type="similarity">
    <text evidence="2">Belongs to the cation transport ATPase (P-type) (TC 3.A.3) family. Type IIA subfamily.</text>
</comment>
<dbReference type="EMBL" id="JAKLWS010000001">
    <property type="protein sequence ID" value="MCG2587319.1"/>
    <property type="molecule type" value="Genomic_DNA"/>
</dbReference>
<dbReference type="InterPro" id="IPR006068">
    <property type="entry name" value="ATPase_P-typ_cation-transptr_C"/>
</dbReference>
<dbReference type="Gene3D" id="2.70.150.10">
    <property type="entry name" value="Calcium-transporting ATPase, cytoplasmic transduction domain A"/>
    <property type="match status" value="1"/>
</dbReference>
<dbReference type="Pfam" id="PF00122">
    <property type="entry name" value="E1-E2_ATPase"/>
    <property type="match status" value="1"/>
</dbReference>
<protein>
    <submittedName>
        <fullName evidence="12">Cation-transporting P-type ATPase</fullName>
    </submittedName>
</protein>
<evidence type="ECO:0000256" key="5">
    <source>
        <dbReference type="ARBA" id="ARBA00022741"/>
    </source>
</evidence>
<dbReference type="SUPFAM" id="SSF56784">
    <property type="entry name" value="HAD-like"/>
    <property type="match status" value="1"/>
</dbReference>
<dbReference type="InterPro" id="IPR023214">
    <property type="entry name" value="HAD_sf"/>
</dbReference>
<dbReference type="SUPFAM" id="SSF81665">
    <property type="entry name" value="Calcium ATPase, transmembrane domain M"/>
    <property type="match status" value="1"/>
</dbReference>
<dbReference type="InterPro" id="IPR044492">
    <property type="entry name" value="P_typ_ATPase_HD_dom"/>
</dbReference>
<keyword evidence="5" id="KW-0547">Nucleotide-binding</keyword>
<feature type="transmembrane region" description="Helical" evidence="10">
    <location>
        <begin position="107"/>
        <end position="128"/>
    </location>
</feature>
<feature type="transmembrane region" description="Helical" evidence="10">
    <location>
        <begin position="850"/>
        <end position="871"/>
    </location>
</feature>
<dbReference type="SFLD" id="SFLDF00027">
    <property type="entry name" value="p-type_atpase"/>
    <property type="match status" value="1"/>
</dbReference>
<keyword evidence="13" id="KW-1185">Reference proteome</keyword>
<gene>
    <name evidence="12" type="ORF">L6773_01990</name>
</gene>
<keyword evidence="7" id="KW-1278">Translocase</keyword>
<dbReference type="InterPro" id="IPR023299">
    <property type="entry name" value="ATPase_P-typ_cyto_dom_N"/>
</dbReference>
<feature type="transmembrane region" description="Helical" evidence="10">
    <location>
        <begin position="82"/>
        <end position="101"/>
    </location>
</feature>
<dbReference type="NCBIfam" id="TIGR01494">
    <property type="entry name" value="ATPase_P-type"/>
    <property type="match status" value="2"/>
</dbReference>
<dbReference type="SFLD" id="SFLDS00003">
    <property type="entry name" value="Haloacid_Dehalogenase"/>
    <property type="match status" value="1"/>
</dbReference>
<dbReference type="PROSITE" id="PS00154">
    <property type="entry name" value="ATPASE_E1_E2"/>
    <property type="match status" value="1"/>
</dbReference>